<dbReference type="GO" id="GO:0003677">
    <property type="term" value="F:DNA binding"/>
    <property type="evidence" value="ECO:0007669"/>
    <property type="project" value="UniProtKB-KW"/>
</dbReference>
<dbReference type="SUPFAM" id="SSF53850">
    <property type="entry name" value="Periplasmic binding protein-like II"/>
    <property type="match status" value="1"/>
</dbReference>
<dbReference type="NCBIfam" id="TIGR03298">
    <property type="entry name" value="argP"/>
    <property type="match status" value="1"/>
</dbReference>
<dbReference type="Pfam" id="PF00126">
    <property type="entry name" value="HTH_1"/>
    <property type="match status" value="1"/>
</dbReference>
<evidence type="ECO:0000256" key="4">
    <source>
        <dbReference type="ARBA" id="ARBA00023163"/>
    </source>
</evidence>
<evidence type="ECO:0000256" key="2">
    <source>
        <dbReference type="ARBA" id="ARBA00023015"/>
    </source>
</evidence>
<dbReference type="GO" id="GO:0003700">
    <property type="term" value="F:DNA-binding transcription factor activity"/>
    <property type="evidence" value="ECO:0007669"/>
    <property type="project" value="InterPro"/>
</dbReference>
<dbReference type="RefSeq" id="WP_149284592.1">
    <property type="nucleotide sequence ID" value="NZ_CP038437.2"/>
</dbReference>
<evidence type="ECO:0000313" key="7">
    <source>
        <dbReference type="Proteomes" id="UP000324285"/>
    </source>
</evidence>
<dbReference type="InterPro" id="IPR050176">
    <property type="entry name" value="LTTR"/>
</dbReference>
<dbReference type="Proteomes" id="UP000324285">
    <property type="component" value="Chromosome"/>
</dbReference>
<dbReference type="InterPro" id="IPR005119">
    <property type="entry name" value="LysR_subst-bd"/>
</dbReference>
<dbReference type="InterPro" id="IPR036388">
    <property type="entry name" value="WH-like_DNA-bd_sf"/>
</dbReference>
<comment type="similarity">
    <text evidence="1">Belongs to the LysR transcriptional regulatory family.</text>
</comment>
<sequence length="294" mass="32454">MLDYKLLEALAAVLHHQGFERAAKALGLTQSAISQRIKLLEARLGQPVLIRTPTPKATDLGRRLLNHVQQVQLLENELATSLPQLAGERQRLRIAINADSLGTWWPQAMGPFVQQHSIELDLVIEDQDVGLERMRQGEVAACLCASDQPVQGARVVSLGVMRYRALATPDFIAKHLPHGPRPEDLKTTPVIVFGPNDQLQHRYLAQLGVESPFPHHLCGSVEGFLLLALAGIGFGLMPEIQAHQELETGRLVDVVPGIHLDVPLYWHYWRHGGDLLSALASHLAKEAQHSLTPL</sequence>
<name>A0A5C1NFE2_9GAMM</name>
<feature type="domain" description="HTH lysR-type" evidence="5">
    <location>
        <begin position="2"/>
        <end position="58"/>
    </location>
</feature>
<dbReference type="PROSITE" id="PS50931">
    <property type="entry name" value="HTH_LYSR"/>
    <property type="match status" value="1"/>
</dbReference>
<dbReference type="PANTHER" id="PTHR30579">
    <property type="entry name" value="TRANSCRIPTIONAL REGULATOR"/>
    <property type="match status" value="1"/>
</dbReference>
<dbReference type="PANTHER" id="PTHR30579:SF2">
    <property type="entry name" value="HTH-TYPE TRANSCRIPTIONAL REGULATOR ARGP"/>
    <property type="match status" value="1"/>
</dbReference>
<dbReference type="InterPro" id="IPR036390">
    <property type="entry name" value="WH_DNA-bd_sf"/>
</dbReference>
<dbReference type="Pfam" id="PF03466">
    <property type="entry name" value="LysR_substrate"/>
    <property type="match status" value="1"/>
</dbReference>
<keyword evidence="3" id="KW-0238">DNA-binding</keyword>
<gene>
    <name evidence="6" type="ORF">E4T21_08515</name>
</gene>
<dbReference type="NCBIfam" id="NF002964">
    <property type="entry name" value="PRK03635.1"/>
    <property type="match status" value="1"/>
</dbReference>
<reference evidence="6" key="1">
    <citation type="submission" date="2021-02" db="EMBL/GenBank/DDBJ databases">
        <title>Strain Y2R2, a novel species of the genus Halomonas.</title>
        <authorList>
            <person name="Huang H."/>
        </authorList>
    </citation>
    <scope>NUCLEOTIDE SEQUENCE</scope>
    <source>
        <strain evidence="6">Y2R2</strain>
    </source>
</reference>
<dbReference type="AlphaFoldDB" id="A0A5C1NFE2"/>
<dbReference type="OrthoDB" id="3252676at2"/>
<evidence type="ECO:0000259" key="5">
    <source>
        <dbReference type="PROSITE" id="PS50931"/>
    </source>
</evidence>
<dbReference type="InterPro" id="IPR000847">
    <property type="entry name" value="LysR_HTH_N"/>
</dbReference>
<proteinExistence type="inferred from homology"/>
<accession>A0A5C1NFE2</accession>
<evidence type="ECO:0000256" key="1">
    <source>
        <dbReference type="ARBA" id="ARBA00009437"/>
    </source>
</evidence>
<evidence type="ECO:0000313" key="6">
    <source>
        <dbReference type="EMBL" id="QEM81581.1"/>
    </source>
</evidence>
<dbReference type="KEGG" id="hbh:E4T21_08515"/>
<dbReference type="PRINTS" id="PR00039">
    <property type="entry name" value="HTHLYSR"/>
</dbReference>
<dbReference type="EMBL" id="CP038437">
    <property type="protein sequence ID" value="QEM81581.1"/>
    <property type="molecule type" value="Genomic_DNA"/>
</dbReference>
<keyword evidence="2" id="KW-0805">Transcription regulation</keyword>
<protein>
    <submittedName>
        <fullName evidence="6">LysR family transcriptional regulator ArgP</fullName>
    </submittedName>
</protein>
<dbReference type="Gene3D" id="1.10.10.10">
    <property type="entry name" value="Winged helix-like DNA-binding domain superfamily/Winged helix DNA-binding domain"/>
    <property type="match status" value="1"/>
</dbReference>
<dbReference type="InterPro" id="IPR017685">
    <property type="entry name" value="ArgP"/>
</dbReference>
<evidence type="ECO:0000256" key="3">
    <source>
        <dbReference type="ARBA" id="ARBA00023125"/>
    </source>
</evidence>
<keyword evidence="7" id="KW-1185">Reference proteome</keyword>
<organism evidence="6 7">
    <name type="scientific">Halomonas binhaiensis</name>
    <dbReference type="NCBI Taxonomy" id="2562282"/>
    <lineage>
        <taxon>Bacteria</taxon>
        <taxon>Pseudomonadati</taxon>
        <taxon>Pseudomonadota</taxon>
        <taxon>Gammaproteobacteria</taxon>
        <taxon>Oceanospirillales</taxon>
        <taxon>Halomonadaceae</taxon>
        <taxon>Halomonas</taxon>
    </lineage>
</organism>
<dbReference type="NCBIfam" id="NF009888">
    <property type="entry name" value="PRK13348.1"/>
    <property type="match status" value="1"/>
</dbReference>
<keyword evidence="4" id="KW-0804">Transcription</keyword>
<dbReference type="Gene3D" id="3.40.190.10">
    <property type="entry name" value="Periplasmic binding protein-like II"/>
    <property type="match status" value="2"/>
</dbReference>
<dbReference type="SUPFAM" id="SSF46785">
    <property type="entry name" value="Winged helix' DNA-binding domain"/>
    <property type="match status" value="1"/>
</dbReference>